<evidence type="ECO:0000313" key="4">
    <source>
        <dbReference type="Proteomes" id="UP000780801"/>
    </source>
</evidence>
<gene>
    <name evidence="3" type="ORF">BGW38_009951</name>
</gene>
<dbReference type="EMBL" id="JAABOA010007642">
    <property type="protein sequence ID" value="KAF9539247.1"/>
    <property type="molecule type" value="Genomic_DNA"/>
</dbReference>
<dbReference type="OrthoDB" id="5804279at2759"/>
<evidence type="ECO:0000256" key="1">
    <source>
        <dbReference type="SAM" id="MobiDB-lite"/>
    </source>
</evidence>
<keyword evidence="4" id="KW-1185">Reference proteome</keyword>
<dbReference type="AlphaFoldDB" id="A0A9P6F030"/>
<dbReference type="InterPro" id="IPR023231">
    <property type="entry name" value="GSKIP_dom_sf"/>
</dbReference>
<proteinExistence type="predicted"/>
<dbReference type="InterPro" id="IPR007967">
    <property type="entry name" value="GSKIP_dom"/>
</dbReference>
<reference evidence="3" key="1">
    <citation type="journal article" date="2020" name="Fungal Divers.">
        <title>Resolving the Mortierellaceae phylogeny through synthesis of multi-gene phylogenetics and phylogenomics.</title>
        <authorList>
            <person name="Vandepol N."/>
            <person name="Liber J."/>
            <person name="Desiro A."/>
            <person name="Na H."/>
            <person name="Kennedy M."/>
            <person name="Barry K."/>
            <person name="Grigoriev I.V."/>
            <person name="Miller A.N."/>
            <person name="O'Donnell K."/>
            <person name="Stajich J.E."/>
            <person name="Bonito G."/>
        </authorList>
    </citation>
    <scope>NUCLEOTIDE SEQUENCE</scope>
    <source>
        <strain evidence="3">KOD1015</strain>
    </source>
</reference>
<dbReference type="Pfam" id="PF05303">
    <property type="entry name" value="GSKIP_dom"/>
    <property type="match status" value="1"/>
</dbReference>
<evidence type="ECO:0000259" key="2">
    <source>
        <dbReference type="Pfam" id="PF05303"/>
    </source>
</evidence>
<name>A0A9P6F030_9FUNG</name>
<dbReference type="SUPFAM" id="SSF103107">
    <property type="entry name" value="Hypothetical protein c14orf129, hspc210"/>
    <property type="match status" value="1"/>
</dbReference>
<protein>
    <recommendedName>
        <fullName evidence="2">GSKIP domain-containing protein</fullName>
    </recommendedName>
</protein>
<feature type="domain" description="GSKIP" evidence="2">
    <location>
        <begin position="36"/>
        <end position="92"/>
    </location>
</feature>
<feature type="non-terminal residue" evidence="3">
    <location>
        <position position="1"/>
    </location>
</feature>
<sequence length="113" mass="12521">MDGDVAPNSDQGDAHSKSNPVQENDDHNDLLSVTFTVVTLEQSTAKIQMDGQGFKREAMSGHVYETIEACLMALSPGFETFFGQELIRRLETISWERLQQPSSDDESHDSDSA</sequence>
<organism evidence="3 4">
    <name type="scientific">Lunasporangiospora selenospora</name>
    <dbReference type="NCBI Taxonomy" id="979761"/>
    <lineage>
        <taxon>Eukaryota</taxon>
        <taxon>Fungi</taxon>
        <taxon>Fungi incertae sedis</taxon>
        <taxon>Mucoromycota</taxon>
        <taxon>Mortierellomycotina</taxon>
        <taxon>Mortierellomycetes</taxon>
        <taxon>Mortierellales</taxon>
        <taxon>Mortierellaceae</taxon>
        <taxon>Lunasporangiospora</taxon>
    </lineage>
</organism>
<comment type="caution">
    <text evidence="3">The sequence shown here is derived from an EMBL/GenBank/DDBJ whole genome shotgun (WGS) entry which is preliminary data.</text>
</comment>
<accession>A0A9P6F030</accession>
<dbReference type="Proteomes" id="UP000780801">
    <property type="component" value="Unassembled WGS sequence"/>
</dbReference>
<feature type="region of interest" description="Disordered" evidence="1">
    <location>
        <begin position="1"/>
        <end position="28"/>
    </location>
</feature>
<evidence type="ECO:0000313" key="3">
    <source>
        <dbReference type="EMBL" id="KAF9539247.1"/>
    </source>
</evidence>
<dbReference type="Gene3D" id="3.30.2280.10">
    <property type="entry name" value="Hypothetical protein (hspc210)"/>
    <property type="match status" value="1"/>
</dbReference>